<name>F1ZC55_9SPHN</name>
<keyword evidence="3" id="KW-1185">Reference proteome</keyword>
<keyword evidence="1" id="KW-0812">Transmembrane</keyword>
<dbReference type="RefSeq" id="WP_008070836.1">
    <property type="nucleotide sequence ID" value="NZ_AQWK01000018.1"/>
</dbReference>
<gene>
    <name evidence="2" type="ORF">Y88_3134</name>
</gene>
<reference evidence="2 3" key="1">
    <citation type="journal article" date="2012" name="J. Bacteriol.">
        <title>Draft Genome Sequence of Novosphingobium nitrogenifigens Y88T.</title>
        <authorList>
            <person name="Strabala T.J."/>
            <person name="Macdonald L."/>
            <person name="Liu V."/>
            <person name="Smit A.M."/>
        </authorList>
    </citation>
    <scope>NUCLEOTIDE SEQUENCE [LARGE SCALE GENOMIC DNA]</scope>
    <source>
        <strain evidence="2 3">DSM 19370</strain>
    </source>
</reference>
<accession>F1ZC55</accession>
<sequence>MAESLPGLDTLLSLVVLTDILLVVGSVALWRRGDRRRAGLMAVLAVVMAANVAIWSFPAGPGVGATAPAGK</sequence>
<dbReference type="STRING" id="983920.Y88_3134"/>
<dbReference type="Proteomes" id="UP000004728">
    <property type="component" value="Unassembled WGS sequence"/>
</dbReference>
<feature type="transmembrane region" description="Helical" evidence="1">
    <location>
        <begin position="12"/>
        <end position="31"/>
    </location>
</feature>
<feature type="transmembrane region" description="Helical" evidence="1">
    <location>
        <begin position="38"/>
        <end position="57"/>
    </location>
</feature>
<dbReference type="InParanoid" id="F1ZC55"/>
<keyword evidence="1" id="KW-1133">Transmembrane helix</keyword>
<organism evidence="2 3">
    <name type="scientific">Novosphingobium nitrogenifigens DSM 19370</name>
    <dbReference type="NCBI Taxonomy" id="983920"/>
    <lineage>
        <taxon>Bacteria</taxon>
        <taxon>Pseudomonadati</taxon>
        <taxon>Pseudomonadota</taxon>
        <taxon>Alphaproteobacteria</taxon>
        <taxon>Sphingomonadales</taxon>
        <taxon>Sphingomonadaceae</taxon>
        <taxon>Novosphingobium</taxon>
    </lineage>
</organism>
<evidence type="ECO:0000313" key="2">
    <source>
        <dbReference type="EMBL" id="EGD57808.1"/>
    </source>
</evidence>
<evidence type="ECO:0000256" key="1">
    <source>
        <dbReference type="SAM" id="Phobius"/>
    </source>
</evidence>
<evidence type="ECO:0000313" key="3">
    <source>
        <dbReference type="Proteomes" id="UP000004728"/>
    </source>
</evidence>
<protein>
    <submittedName>
        <fullName evidence="2">Uncharacterized protein</fullName>
    </submittedName>
</protein>
<dbReference type="AlphaFoldDB" id="F1ZC55"/>
<keyword evidence="1" id="KW-0472">Membrane</keyword>
<dbReference type="HOGENOM" id="CLU_201087_0_0_5"/>
<comment type="caution">
    <text evidence="2">The sequence shown here is derived from an EMBL/GenBank/DDBJ whole genome shotgun (WGS) entry which is preliminary data.</text>
</comment>
<dbReference type="EMBL" id="AEWJ01000053">
    <property type="protein sequence ID" value="EGD57808.1"/>
    <property type="molecule type" value="Genomic_DNA"/>
</dbReference>
<proteinExistence type="predicted"/>